<dbReference type="Gene3D" id="1.10.287.130">
    <property type="match status" value="1"/>
</dbReference>
<dbReference type="Pfam" id="PF00512">
    <property type="entry name" value="HisKA"/>
    <property type="match status" value="1"/>
</dbReference>
<evidence type="ECO:0000256" key="3">
    <source>
        <dbReference type="ARBA" id="ARBA00022553"/>
    </source>
</evidence>
<accession>A0A0B5BBJ1</accession>
<keyword evidence="6" id="KW-0472">Membrane</keyword>
<dbReference type="InterPro" id="IPR003594">
    <property type="entry name" value="HATPase_dom"/>
</dbReference>
<protein>
    <recommendedName>
        <fullName evidence="2">histidine kinase</fullName>
        <ecNumber evidence="2">2.7.13.3</ecNumber>
    </recommendedName>
</protein>
<organism evidence="8 9">
    <name type="scientific">Geobacter pickeringii</name>
    <dbReference type="NCBI Taxonomy" id="345632"/>
    <lineage>
        <taxon>Bacteria</taxon>
        <taxon>Pseudomonadati</taxon>
        <taxon>Thermodesulfobacteriota</taxon>
        <taxon>Desulfuromonadia</taxon>
        <taxon>Geobacterales</taxon>
        <taxon>Geobacteraceae</taxon>
        <taxon>Geobacter</taxon>
    </lineage>
</organism>
<dbReference type="OrthoDB" id="5522855at2"/>
<proteinExistence type="predicted"/>
<dbReference type="PANTHER" id="PTHR42878:SF15">
    <property type="entry name" value="BACTERIOPHYTOCHROME"/>
    <property type="match status" value="1"/>
</dbReference>
<dbReference type="CDD" id="cd00082">
    <property type="entry name" value="HisKA"/>
    <property type="match status" value="1"/>
</dbReference>
<evidence type="ECO:0000259" key="7">
    <source>
        <dbReference type="PROSITE" id="PS50109"/>
    </source>
</evidence>
<keyword evidence="6" id="KW-1133">Transmembrane helix</keyword>
<dbReference type="InterPro" id="IPR036890">
    <property type="entry name" value="HATPase_C_sf"/>
</dbReference>
<keyword evidence="3" id="KW-0597">Phosphoprotein</keyword>
<dbReference type="PRINTS" id="PR00344">
    <property type="entry name" value="BCTRLSENSOR"/>
</dbReference>
<keyword evidence="6" id="KW-0812">Transmembrane</keyword>
<dbReference type="AlphaFoldDB" id="A0A0B5BBJ1"/>
<dbReference type="GO" id="GO:0030295">
    <property type="term" value="F:protein kinase activator activity"/>
    <property type="evidence" value="ECO:0007669"/>
    <property type="project" value="TreeGrafter"/>
</dbReference>
<keyword evidence="4" id="KW-0808">Transferase</keyword>
<dbReference type="PANTHER" id="PTHR42878">
    <property type="entry name" value="TWO-COMPONENT HISTIDINE KINASE"/>
    <property type="match status" value="1"/>
</dbReference>
<dbReference type="FunFam" id="3.30.565.10:FF:000006">
    <property type="entry name" value="Sensor histidine kinase WalK"/>
    <property type="match status" value="1"/>
</dbReference>
<dbReference type="EC" id="2.7.13.3" evidence="2"/>
<evidence type="ECO:0000256" key="5">
    <source>
        <dbReference type="ARBA" id="ARBA00022777"/>
    </source>
</evidence>
<evidence type="ECO:0000256" key="2">
    <source>
        <dbReference type="ARBA" id="ARBA00012438"/>
    </source>
</evidence>
<feature type="transmembrane region" description="Helical" evidence="6">
    <location>
        <begin position="152"/>
        <end position="172"/>
    </location>
</feature>
<dbReference type="EMBL" id="CP009788">
    <property type="protein sequence ID" value="AJE03902.1"/>
    <property type="molecule type" value="Genomic_DNA"/>
</dbReference>
<dbReference type="STRING" id="345632.GPICK_11560"/>
<dbReference type="RefSeq" id="WP_039743367.1">
    <property type="nucleotide sequence ID" value="NZ_CP009788.1"/>
</dbReference>
<dbReference type="KEGG" id="gpi:GPICK_11560"/>
<dbReference type="SUPFAM" id="SSF55874">
    <property type="entry name" value="ATPase domain of HSP90 chaperone/DNA topoisomerase II/histidine kinase"/>
    <property type="match status" value="1"/>
</dbReference>
<dbReference type="GO" id="GO:0000155">
    <property type="term" value="F:phosphorelay sensor kinase activity"/>
    <property type="evidence" value="ECO:0007669"/>
    <property type="project" value="InterPro"/>
</dbReference>
<evidence type="ECO:0000256" key="4">
    <source>
        <dbReference type="ARBA" id="ARBA00022679"/>
    </source>
</evidence>
<comment type="catalytic activity">
    <reaction evidence="1">
        <text>ATP + protein L-histidine = ADP + protein N-phospho-L-histidine.</text>
        <dbReference type="EC" id="2.7.13.3"/>
    </reaction>
</comment>
<dbReference type="Pfam" id="PF02518">
    <property type="entry name" value="HATPase_c"/>
    <property type="match status" value="1"/>
</dbReference>
<dbReference type="HOGENOM" id="CLU_000445_114_71_7"/>
<dbReference type="GO" id="GO:0007234">
    <property type="term" value="P:osmosensory signaling via phosphorelay pathway"/>
    <property type="evidence" value="ECO:0007669"/>
    <property type="project" value="TreeGrafter"/>
</dbReference>
<dbReference type="SMART" id="SM00387">
    <property type="entry name" value="HATPase_c"/>
    <property type="match status" value="1"/>
</dbReference>
<dbReference type="InterPro" id="IPR050351">
    <property type="entry name" value="BphY/WalK/GraS-like"/>
</dbReference>
<keyword evidence="9" id="KW-1185">Reference proteome</keyword>
<dbReference type="PROSITE" id="PS50109">
    <property type="entry name" value="HIS_KIN"/>
    <property type="match status" value="1"/>
</dbReference>
<evidence type="ECO:0000256" key="1">
    <source>
        <dbReference type="ARBA" id="ARBA00000085"/>
    </source>
</evidence>
<dbReference type="GO" id="GO:0000156">
    <property type="term" value="F:phosphorelay response regulator activity"/>
    <property type="evidence" value="ECO:0007669"/>
    <property type="project" value="TreeGrafter"/>
</dbReference>
<evidence type="ECO:0000313" key="9">
    <source>
        <dbReference type="Proteomes" id="UP000057609"/>
    </source>
</evidence>
<feature type="domain" description="Histidine kinase" evidence="7">
    <location>
        <begin position="215"/>
        <end position="431"/>
    </location>
</feature>
<dbReference type="InterPro" id="IPR003661">
    <property type="entry name" value="HisK_dim/P_dom"/>
</dbReference>
<dbReference type="FunFam" id="1.10.287.130:FF:000070">
    <property type="entry name" value="Histidine kinase sensor protein"/>
    <property type="match status" value="1"/>
</dbReference>
<dbReference type="InterPro" id="IPR005467">
    <property type="entry name" value="His_kinase_dom"/>
</dbReference>
<dbReference type="SMART" id="SM00388">
    <property type="entry name" value="HisKA"/>
    <property type="match status" value="1"/>
</dbReference>
<dbReference type="InterPro" id="IPR004358">
    <property type="entry name" value="Sig_transdc_His_kin-like_C"/>
</dbReference>
<dbReference type="InterPro" id="IPR036097">
    <property type="entry name" value="HisK_dim/P_sf"/>
</dbReference>
<reference evidence="8 9" key="1">
    <citation type="journal article" date="2015" name="Genome Announc.">
        <title>Complete Genome of Geobacter pickeringii G13T, a Metal-Reducing Isolate from Sedimentary Kaolin Deposits.</title>
        <authorList>
            <person name="Badalamenti J.P."/>
            <person name="Bond D.R."/>
        </authorList>
    </citation>
    <scope>NUCLEOTIDE SEQUENCE [LARGE SCALE GENOMIC DNA]</scope>
    <source>
        <strain evidence="8 9">G13</strain>
    </source>
</reference>
<keyword evidence="5" id="KW-0418">Kinase</keyword>
<evidence type="ECO:0000256" key="6">
    <source>
        <dbReference type="SAM" id="Phobius"/>
    </source>
</evidence>
<feature type="transmembrane region" description="Helical" evidence="6">
    <location>
        <begin position="20"/>
        <end position="39"/>
    </location>
</feature>
<name>A0A0B5BBJ1_9BACT</name>
<dbReference type="Gene3D" id="3.30.565.10">
    <property type="entry name" value="Histidine kinase-like ATPase, C-terminal domain"/>
    <property type="match status" value="1"/>
</dbReference>
<gene>
    <name evidence="8" type="ORF">GPICK_11560</name>
</gene>
<evidence type="ECO:0000313" key="8">
    <source>
        <dbReference type="EMBL" id="AJE03902.1"/>
    </source>
</evidence>
<dbReference type="SUPFAM" id="SSF47384">
    <property type="entry name" value="Homodimeric domain of signal transducing histidine kinase"/>
    <property type="match status" value="1"/>
</dbReference>
<dbReference type="Proteomes" id="UP000057609">
    <property type="component" value="Chromosome"/>
</dbReference>
<sequence>MEKDGSASIARTLSQRLFPVAFGIGFLVSVGFPALYAGLEYRSLREQATIHAHELAGRISRLALDTGPLWKYQVHRYDQLIRDFLLFRKVVVVRVQDGGGKAISGYDRFRDDGDTVLDDYVVFGEAPVIFNRTRIATVVIGISAGDAIQVTFLFFAVSSLLAALFTVISYRYPIRVVSALEHDVRALNETLEQRVTERTAQYQAANDELEAFSYSVSHDLQAPLRHITGYIDAFREDYGDRFDADGLHYLNRIGAASTRMDRLIEAMLALSRVNRNEIRRERINLTGLAAEIAAELSAGTPERRVSFRIEEGMAVSGDPSLLRDVMENLLGNAWKFTRKRDDAEIAVETVEVEGEGERAICVRDNGAGFDMAFAGRLFAPFQRLHREEEFEGTGIGLATVQRILHRHGGRIWAESEPGRGTAFTFVLPREGSGSGGK</sequence>